<dbReference type="Gene3D" id="3.40.50.300">
    <property type="entry name" value="P-loop containing nucleotide triphosphate hydrolases"/>
    <property type="match status" value="1"/>
</dbReference>
<protein>
    <submittedName>
        <fullName evidence="6">ABC transporter</fullName>
    </submittedName>
</protein>
<dbReference type="Proteomes" id="UP000237340">
    <property type="component" value="Unassembled WGS sequence"/>
</dbReference>
<gene>
    <name evidence="6" type="ORF">C3B61_18785</name>
</gene>
<keyword evidence="3" id="KW-0547">Nucleotide-binding</keyword>
<dbReference type="InterPro" id="IPR027417">
    <property type="entry name" value="P-loop_NTPase"/>
</dbReference>
<dbReference type="PROSITE" id="PS50893">
    <property type="entry name" value="ABC_TRANSPORTER_2"/>
    <property type="match status" value="1"/>
</dbReference>
<dbReference type="GO" id="GO:0016887">
    <property type="term" value="F:ATP hydrolysis activity"/>
    <property type="evidence" value="ECO:0007669"/>
    <property type="project" value="InterPro"/>
</dbReference>
<dbReference type="Pfam" id="PF00005">
    <property type="entry name" value="ABC_tran"/>
    <property type="match status" value="1"/>
</dbReference>
<dbReference type="SMART" id="SM00382">
    <property type="entry name" value="AAA"/>
    <property type="match status" value="1"/>
</dbReference>
<comment type="similarity">
    <text evidence="1">Belongs to the ABC transporter superfamily.</text>
</comment>
<dbReference type="InterPro" id="IPR003593">
    <property type="entry name" value="AAA+_ATPase"/>
</dbReference>
<reference evidence="6 7" key="1">
    <citation type="submission" date="2018-01" db="EMBL/GenBank/DDBJ databases">
        <title>Cryobacterium sp. nov., from glaciers in China.</title>
        <authorList>
            <person name="Liu Q."/>
            <person name="Xin Y.-H."/>
        </authorList>
    </citation>
    <scope>NUCLEOTIDE SEQUENCE [LARGE SCALE GENOMIC DNA]</scope>
    <source>
        <strain evidence="6 7">TMN-42</strain>
    </source>
</reference>
<dbReference type="RefSeq" id="WP_103461997.1">
    <property type="nucleotide sequence ID" value="NZ_PPXD01000030.1"/>
</dbReference>
<keyword evidence="4" id="KW-0067">ATP-binding</keyword>
<evidence type="ECO:0000256" key="1">
    <source>
        <dbReference type="ARBA" id="ARBA00005417"/>
    </source>
</evidence>
<sequence>MISIEHIRKSHGRREVLHGISFQARPARVTAFLGPNGAGKSSALRILLGLDRATSGLALIDGKRYRDLDRPMRTVGAMFDGPGASAGRSARDHLRWMCTSNGIAPSRVPEVLAIVGLERHAKDKVGTFSLGMGQRLGIASALLGSPATLVLDEPTNGLDPDGLRWLRSFLRGQANAGHTVLVSSHLITEMADLADDVVVINDGSIVATGSVAAVRGSRPSLEHAFFALTDPGLLP</sequence>
<dbReference type="AlphaFoldDB" id="A0A2S3Z742"/>
<dbReference type="EMBL" id="PPXD01000030">
    <property type="protein sequence ID" value="POH60879.1"/>
    <property type="molecule type" value="Genomic_DNA"/>
</dbReference>
<comment type="caution">
    <text evidence="6">The sequence shown here is derived from an EMBL/GenBank/DDBJ whole genome shotgun (WGS) entry which is preliminary data.</text>
</comment>
<accession>A0A2S3Z742</accession>
<evidence type="ECO:0000259" key="5">
    <source>
        <dbReference type="PROSITE" id="PS50893"/>
    </source>
</evidence>
<evidence type="ECO:0000256" key="4">
    <source>
        <dbReference type="ARBA" id="ARBA00022840"/>
    </source>
</evidence>
<dbReference type="InterPro" id="IPR003439">
    <property type="entry name" value="ABC_transporter-like_ATP-bd"/>
</dbReference>
<dbReference type="PANTHER" id="PTHR43335">
    <property type="entry name" value="ABC TRANSPORTER, ATP-BINDING PROTEIN"/>
    <property type="match status" value="1"/>
</dbReference>
<feature type="domain" description="ABC transporter" evidence="5">
    <location>
        <begin position="2"/>
        <end position="227"/>
    </location>
</feature>
<evidence type="ECO:0000313" key="6">
    <source>
        <dbReference type="EMBL" id="POH60879.1"/>
    </source>
</evidence>
<evidence type="ECO:0000313" key="7">
    <source>
        <dbReference type="Proteomes" id="UP000237340"/>
    </source>
</evidence>
<dbReference type="GO" id="GO:0005524">
    <property type="term" value="F:ATP binding"/>
    <property type="evidence" value="ECO:0007669"/>
    <property type="project" value="UniProtKB-KW"/>
</dbReference>
<name>A0A2S3Z742_9MICO</name>
<keyword evidence="7" id="KW-1185">Reference proteome</keyword>
<evidence type="ECO:0000256" key="2">
    <source>
        <dbReference type="ARBA" id="ARBA00022448"/>
    </source>
</evidence>
<proteinExistence type="inferred from homology"/>
<keyword evidence="2" id="KW-0813">Transport</keyword>
<evidence type="ECO:0000256" key="3">
    <source>
        <dbReference type="ARBA" id="ARBA00022741"/>
    </source>
</evidence>
<dbReference type="SUPFAM" id="SSF52540">
    <property type="entry name" value="P-loop containing nucleoside triphosphate hydrolases"/>
    <property type="match status" value="1"/>
</dbReference>
<organism evidence="6 7">
    <name type="scientific">Cryobacterium zongtaii</name>
    <dbReference type="NCBI Taxonomy" id="1259217"/>
    <lineage>
        <taxon>Bacteria</taxon>
        <taxon>Bacillati</taxon>
        <taxon>Actinomycetota</taxon>
        <taxon>Actinomycetes</taxon>
        <taxon>Micrococcales</taxon>
        <taxon>Microbacteriaceae</taxon>
        <taxon>Cryobacterium</taxon>
    </lineage>
</organism>
<dbReference type="PANTHER" id="PTHR43335:SF4">
    <property type="entry name" value="ABC TRANSPORTER, ATP-BINDING PROTEIN"/>
    <property type="match status" value="1"/>
</dbReference>